<name>A0A7G2EWS0_ARATH</name>
<evidence type="ECO:0000313" key="6">
    <source>
        <dbReference type="Proteomes" id="UP000516314"/>
    </source>
</evidence>
<evidence type="ECO:0000256" key="2">
    <source>
        <dbReference type="ARBA" id="ARBA00010743"/>
    </source>
</evidence>
<keyword evidence="4" id="KW-0805">Transcription regulation</keyword>
<sequence>MPVKWLLHWQPNQGSTFSSQILNEVTQSIESLNGVKEGTWKATLNYYKPMLQDQANQAEFPREFVGISLPEEPDKYYFVIRSQRIVVEADSSIQMIMESLQSYKCKLSFYFEGLEYQLGDFRLRVGKVVPTHAETIRGVVMEVEYLPISSMGMAKKLMEEFLEIWQEAMSKRSLPGKFVNKELNFEKFGLGDNYTPQHTAVGYAFFMANLMAAKKMRNFRTLLIYT</sequence>
<dbReference type="PANTHER" id="PTHR12465">
    <property type="entry name" value="UBIQUITIN SPECIFIC PROTEASE HOMOLOG 49"/>
    <property type="match status" value="1"/>
</dbReference>
<comment type="subunit">
    <text evidence="4">Component of the Mediator complex.</text>
</comment>
<dbReference type="InterPro" id="IPR013921">
    <property type="entry name" value="Mediator_Med20"/>
</dbReference>
<comment type="subcellular location">
    <subcellularLocation>
        <location evidence="1 4">Nucleus</location>
    </subcellularLocation>
</comment>
<proteinExistence type="inferred from homology"/>
<accession>A0A7G2EWS0</accession>
<dbReference type="Proteomes" id="UP000516314">
    <property type="component" value="Chromosome 4"/>
</dbReference>
<keyword evidence="4" id="KW-0010">Activator</keyword>
<evidence type="ECO:0000256" key="1">
    <source>
        <dbReference type="ARBA" id="ARBA00004123"/>
    </source>
</evidence>
<dbReference type="GO" id="GO:0006357">
    <property type="term" value="P:regulation of transcription by RNA polymerase II"/>
    <property type="evidence" value="ECO:0007669"/>
    <property type="project" value="InterPro"/>
</dbReference>
<evidence type="ECO:0000256" key="4">
    <source>
        <dbReference type="RuleBase" id="RU364152"/>
    </source>
</evidence>
<dbReference type="PANTHER" id="PTHR12465:SF0">
    <property type="entry name" value="MEDIATOR OF RNA POLYMERASE II TRANSCRIPTION SUBUNIT 20"/>
    <property type="match status" value="1"/>
</dbReference>
<dbReference type="Pfam" id="PF08612">
    <property type="entry name" value="Med20"/>
    <property type="match status" value="1"/>
</dbReference>
<dbReference type="GO" id="GO:0003712">
    <property type="term" value="F:transcription coregulator activity"/>
    <property type="evidence" value="ECO:0007669"/>
    <property type="project" value="InterPro"/>
</dbReference>
<comment type="similarity">
    <text evidence="2 4">Belongs to the Mediator complex subunit 20 family.</text>
</comment>
<evidence type="ECO:0000313" key="5">
    <source>
        <dbReference type="EMBL" id="CAD5327387.1"/>
    </source>
</evidence>
<organism evidence="5 6">
    <name type="scientific">Arabidopsis thaliana</name>
    <name type="common">Mouse-ear cress</name>
    <dbReference type="NCBI Taxonomy" id="3702"/>
    <lineage>
        <taxon>Eukaryota</taxon>
        <taxon>Viridiplantae</taxon>
        <taxon>Streptophyta</taxon>
        <taxon>Embryophyta</taxon>
        <taxon>Tracheophyta</taxon>
        <taxon>Spermatophyta</taxon>
        <taxon>Magnoliopsida</taxon>
        <taxon>eudicotyledons</taxon>
        <taxon>Gunneridae</taxon>
        <taxon>Pentapetalae</taxon>
        <taxon>rosids</taxon>
        <taxon>malvids</taxon>
        <taxon>Brassicales</taxon>
        <taxon>Brassicaceae</taxon>
        <taxon>Camelineae</taxon>
        <taxon>Arabidopsis</taxon>
    </lineage>
</organism>
<comment type="function">
    <text evidence="4">Component of the Mediator complex, a coactivator involved in the regulated transcription of nearly all RNA polymerase II-dependent genes. Mediator functions as a bridge to convey information from gene-specific regulatory proteins to the basal RNA polymerase II transcription machinery. Mediator is recruited to promoters by direct interactions with regulatory proteins and serves as a scaffold for the assembly of a functional preinitiation complex with RNA polymerase II and the general transcription factors.</text>
</comment>
<gene>
    <name evidence="4" type="primary">MED20</name>
    <name evidence="5" type="ORF">AT9943_LOCUS15088</name>
</gene>
<keyword evidence="4" id="KW-0804">Transcription</keyword>
<dbReference type="GO" id="GO:0016592">
    <property type="term" value="C:mediator complex"/>
    <property type="evidence" value="ECO:0007669"/>
    <property type="project" value="InterPro"/>
</dbReference>
<reference evidence="5 6" key="1">
    <citation type="submission" date="2020-09" db="EMBL/GenBank/DDBJ databases">
        <authorList>
            <person name="Ashkenazy H."/>
        </authorList>
    </citation>
    <scope>NUCLEOTIDE SEQUENCE [LARGE SCALE GENOMIC DNA]</scope>
    <source>
        <strain evidence="6">cv. Cdm-0</strain>
    </source>
</reference>
<evidence type="ECO:0000256" key="3">
    <source>
        <dbReference type="ARBA" id="ARBA00023242"/>
    </source>
</evidence>
<dbReference type="AlphaFoldDB" id="A0A7G2EWS0"/>
<keyword evidence="3 4" id="KW-0539">Nucleus</keyword>
<dbReference type="EMBL" id="LR881469">
    <property type="protein sequence ID" value="CAD5327387.1"/>
    <property type="molecule type" value="Genomic_DNA"/>
</dbReference>
<protein>
    <recommendedName>
        <fullName evidence="4">Mediator of RNA polymerase II transcription subunit 20</fullName>
    </recommendedName>
    <alternativeName>
        <fullName evidence="4">Mediator complex subunit 20</fullName>
    </alternativeName>
</protein>